<gene>
    <name evidence="7" type="ORF">Cylst_5748</name>
</gene>
<dbReference type="Proteomes" id="UP000010475">
    <property type="component" value="Chromosome"/>
</dbReference>
<evidence type="ECO:0000256" key="1">
    <source>
        <dbReference type="ARBA" id="ARBA00022679"/>
    </source>
</evidence>
<name>K9X5J2_9NOST</name>
<dbReference type="InterPro" id="IPR011009">
    <property type="entry name" value="Kinase-like_dom_sf"/>
</dbReference>
<dbReference type="Pfam" id="PF00069">
    <property type="entry name" value="Pkinase"/>
    <property type="match status" value="1"/>
</dbReference>
<dbReference type="STRING" id="56107.Cylst_5748"/>
<dbReference type="PANTHER" id="PTHR43289">
    <property type="entry name" value="MITOGEN-ACTIVATED PROTEIN KINASE KINASE KINASE 20-RELATED"/>
    <property type="match status" value="1"/>
</dbReference>
<feature type="binding site" evidence="5">
    <location>
        <position position="42"/>
    </location>
    <ligand>
        <name>ATP</name>
        <dbReference type="ChEBI" id="CHEBI:30616"/>
    </ligand>
</feature>
<dbReference type="RefSeq" id="WP_015210977.1">
    <property type="nucleotide sequence ID" value="NC_019757.1"/>
</dbReference>
<dbReference type="GO" id="GO:0004674">
    <property type="term" value="F:protein serine/threonine kinase activity"/>
    <property type="evidence" value="ECO:0007669"/>
    <property type="project" value="TreeGrafter"/>
</dbReference>
<dbReference type="PANTHER" id="PTHR43289:SF34">
    <property type="entry name" value="SERINE_THREONINE-PROTEIN KINASE YBDM-RELATED"/>
    <property type="match status" value="1"/>
</dbReference>
<dbReference type="PROSITE" id="PS00107">
    <property type="entry name" value="PROTEIN_KINASE_ATP"/>
    <property type="match status" value="1"/>
</dbReference>
<keyword evidence="1" id="KW-0808">Transferase</keyword>
<feature type="domain" description="Protein kinase" evidence="6">
    <location>
        <begin position="14"/>
        <end position="268"/>
    </location>
</feature>
<dbReference type="KEGG" id="csg:Cylst_5748"/>
<dbReference type="PATRIC" id="fig|56107.3.peg.6317"/>
<dbReference type="InterPro" id="IPR017441">
    <property type="entry name" value="Protein_kinase_ATP_BS"/>
</dbReference>
<evidence type="ECO:0000256" key="4">
    <source>
        <dbReference type="ARBA" id="ARBA00022840"/>
    </source>
</evidence>
<keyword evidence="3 7" id="KW-0418">Kinase</keyword>
<dbReference type="eggNOG" id="COG0515">
    <property type="taxonomic scope" value="Bacteria"/>
</dbReference>
<evidence type="ECO:0000259" key="6">
    <source>
        <dbReference type="PROSITE" id="PS50011"/>
    </source>
</evidence>
<dbReference type="SUPFAM" id="SSF56112">
    <property type="entry name" value="Protein kinase-like (PK-like)"/>
    <property type="match status" value="1"/>
</dbReference>
<dbReference type="HOGENOM" id="CLU_000288_63_44_3"/>
<protein>
    <submittedName>
        <fullName evidence="7">Protein kinase family protein</fullName>
    </submittedName>
</protein>
<evidence type="ECO:0000313" key="7">
    <source>
        <dbReference type="EMBL" id="AFZ27743.1"/>
    </source>
</evidence>
<dbReference type="Gene3D" id="3.30.200.20">
    <property type="entry name" value="Phosphorylase Kinase, domain 1"/>
    <property type="match status" value="1"/>
</dbReference>
<keyword evidence="2 5" id="KW-0547">Nucleotide-binding</keyword>
<evidence type="ECO:0000256" key="5">
    <source>
        <dbReference type="PROSITE-ProRule" id="PRU10141"/>
    </source>
</evidence>
<accession>K9X5J2</accession>
<dbReference type="AlphaFoldDB" id="K9X5J2"/>
<dbReference type="CDD" id="cd14014">
    <property type="entry name" value="STKc_PknB_like"/>
    <property type="match status" value="1"/>
</dbReference>
<keyword evidence="8" id="KW-1185">Reference proteome</keyword>
<keyword evidence="4 5" id="KW-0067">ATP-binding</keyword>
<sequence length="287" mass="32165">MAWLSGQRLQDGKYTIERKLGQGGFGITYLARDKNGNPFVIKTLKDTDIDNDDFDKRQQDFVNEALRLAKCSHPHIVKVYNCINEGGLLGMVMEYIEGEELGSLGNVPESQALGYIRQIGEALTVVHQNGLLHRDVTPKNILVRSNKSEAVLIDFGISREFAPNVTQTHTAFFTPFYAPPEQYNPRAKRGPFMDVYSLAATLYKLLTGSEPESAVSRAIGCQLAEPKKLNSSISNRINKAILKGMELQPDNRPQSVQEWLELLKVPKITSLNIDELFLEVIELSLEE</sequence>
<organism evidence="7 8">
    <name type="scientific">Cylindrospermum stagnale PCC 7417</name>
    <dbReference type="NCBI Taxonomy" id="56107"/>
    <lineage>
        <taxon>Bacteria</taxon>
        <taxon>Bacillati</taxon>
        <taxon>Cyanobacteriota</taxon>
        <taxon>Cyanophyceae</taxon>
        <taxon>Nostocales</taxon>
        <taxon>Nostocaceae</taxon>
        <taxon>Cylindrospermum</taxon>
    </lineage>
</organism>
<evidence type="ECO:0000313" key="8">
    <source>
        <dbReference type="Proteomes" id="UP000010475"/>
    </source>
</evidence>
<dbReference type="Gene3D" id="1.10.510.10">
    <property type="entry name" value="Transferase(Phosphotransferase) domain 1"/>
    <property type="match status" value="1"/>
</dbReference>
<proteinExistence type="predicted"/>
<evidence type="ECO:0000256" key="2">
    <source>
        <dbReference type="ARBA" id="ARBA00022741"/>
    </source>
</evidence>
<dbReference type="OrthoDB" id="581647at2"/>
<evidence type="ECO:0000256" key="3">
    <source>
        <dbReference type="ARBA" id="ARBA00022777"/>
    </source>
</evidence>
<dbReference type="PROSITE" id="PS00109">
    <property type="entry name" value="PROTEIN_KINASE_TYR"/>
    <property type="match status" value="1"/>
</dbReference>
<dbReference type="PROSITE" id="PS50011">
    <property type="entry name" value="PROTEIN_KINASE_DOM"/>
    <property type="match status" value="1"/>
</dbReference>
<dbReference type="GO" id="GO:0005524">
    <property type="term" value="F:ATP binding"/>
    <property type="evidence" value="ECO:0007669"/>
    <property type="project" value="UniProtKB-UniRule"/>
</dbReference>
<dbReference type="EMBL" id="CP003642">
    <property type="protein sequence ID" value="AFZ27743.1"/>
    <property type="molecule type" value="Genomic_DNA"/>
</dbReference>
<reference evidence="7 8" key="1">
    <citation type="submission" date="2012-06" db="EMBL/GenBank/DDBJ databases">
        <title>Finished chromosome of genome of Cylindrospermum stagnale PCC 7417.</title>
        <authorList>
            <consortium name="US DOE Joint Genome Institute"/>
            <person name="Gugger M."/>
            <person name="Coursin T."/>
            <person name="Rippka R."/>
            <person name="Tandeau De Marsac N."/>
            <person name="Huntemann M."/>
            <person name="Wei C.-L."/>
            <person name="Han J."/>
            <person name="Detter J.C."/>
            <person name="Han C."/>
            <person name="Tapia R."/>
            <person name="Chen A."/>
            <person name="Kyrpides N."/>
            <person name="Mavromatis K."/>
            <person name="Markowitz V."/>
            <person name="Szeto E."/>
            <person name="Ivanova N."/>
            <person name="Pagani I."/>
            <person name="Pati A."/>
            <person name="Goodwin L."/>
            <person name="Nordberg H.P."/>
            <person name="Cantor M.N."/>
            <person name="Hua S.X."/>
            <person name="Woyke T."/>
            <person name="Kerfeld C.A."/>
        </authorList>
    </citation>
    <scope>NUCLEOTIDE SEQUENCE [LARGE SCALE GENOMIC DNA]</scope>
    <source>
        <strain evidence="7 8">PCC 7417</strain>
    </source>
</reference>
<dbReference type="InterPro" id="IPR000719">
    <property type="entry name" value="Prot_kinase_dom"/>
</dbReference>
<dbReference type="InterPro" id="IPR008266">
    <property type="entry name" value="Tyr_kinase_AS"/>
</dbReference>